<feature type="signal peptide" evidence="2">
    <location>
        <begin position="1"/>
        <end position="32"/>
    </location>
</feature>
<evidence type="ECO:0000313" key="3">
    <source>
        <dbReference type="EMBL" id="SEE56093.1"/>
    </source>
</evidence>
<dbReference type="AlphaFoldDB" id="A0A1H5JU05"/>
<feature type="compositionally biased region" description="Low complexity" evidence="1">
    <location>
        <begin position="279"/>
        <end position="289"/>
    </location>
</feature>
<gene>
    <name evidence="3" type="ORF">SAMN04489740_1750</name>
</gene>
<feature type="compositionally biased region" description="Low complexity" evidence="1">
    <location>
        <begin position="324"/>
        <end position="336"/>
    </location>
</feature>
<evidence type="ECO:0000313" key="4">
    <source>
        <dbReference type="Proteomes" id="UP000182725"/>
    </source>
</evidence>
<dbReference type="EMBL" id="FNTV01000001">
    <property type="protein sequence ID" value="SEE56093.1"/>
    <property type="molecule type" value="Genomic_DNA"/>
</dbReference>
<sequence>MTKQQIALRRFLAVSVTAGLLLTATVAAPATAEDAPPSGFPSWSDVEKAKGNAAATAAEVAKISKFLDSLEAEAGSLGEAAVKAGGDFAATQAKLEAATAEVGVLNAQSKRAAQDAEQYKQAAVAIAVQSYKSGGTGLDLFSAISALESPQSLNGVEMLHQVGERAAVKQALALQSMATADALEKTRQAAVAAQAELTAEAQTARTEAVAAQTAVTTRLDAQKSQSETLLSQLAALNSTSVATEQEYRKGQSAVAAYEQVQQAKRQAAADEAARLAAEAAQRAADAAQKPKPVEQASNPGVPNPAPAPAPAPVQPPPTTPAPNPGGSVDPGVPGGAVNDPAGAKAYASARLGAYGWGQSEFQCLNLLWERESNWRTNATNPSSGAYGIAQALPASKYAQTGSDWLTSYRTQVDWGLGYIKGRYGSPCGAWAHSEAIGWY</sequence>
<protein>
    <submittedName>
        <fullName evidence="3">Septal ring factor EnvC, activator of murein hydrolases AmiA and AmiB</fullName>
    </submittedName>
</protein>
<feature type="region of interest" description="Disordered" evidence="1">
    <location>
        <begin position="279"/>
        <end position="336"/>
    </location>
</feature>
<dbReference type="Proteomes" id="UP000182725">
    <property type="component" value="Unassembled WGS sequence"/>
</dbReference>
<proteinExistence type="predicted"/>
<evidence type="ECO:0000256" key="1">
    <source>
        <dbReference type="SAM" id="MobiDB-lite"/>
    </source>
</evidence>
<organism evidence="3 4">
    <name type="scientific">Arthrobacter alpinus</name>
    <dbReference type="NCBI Taxonomy" id="656366"/>
    <lineage>
        <taxon>Bacteria</taxon>
        <taxon>Bacillati</taxon>
        <taxon>Actinomycetota</taxon>
        <taxon>Actinomycetes</taxon>
        <taxon>Micrococcales</taxon>
        <taxon>Micrococcaceae</taxon>
        <taxon>Arthrobacter</taxon>
    </lineage>
</organism>
<dbReference type="SUPFAM" id="SSF53955">
    <property type="entry name" value="Lysozyme-like"/>
    <property type="match status" value="1"/>
</dbReference>
<dbReference type="RefSeq" id="WP_074711350.1">
    <property type="nucleotide sequence ID" value="NZ_FNTV01000001.1"/>
</dbReference>
<reference evidence="3 4" key="1">
    <citation type="submission" date="2016-10" db="EMBL/GenBank/DDBJ databases">
        <authorList>
            <person name="de Groot N.N."/>
        </authorList>
    </citation>
    <scope>NUCLEOTIDE SEQUENCE [LARGE SCALE GENOMIC DNA]</scope>
    <source>
        <strain evidence="3 4">DSM 22274</strain>
    </source>
</reference>
<dbReference type="InterPro" id="IPR023346">
    <property type="entry name" value="Lysozyme-like_dom_sf"/>
</dbReference>
<dbReference type="GO" id="GO:0016787">
    <property type="term" value="F:hydrolase activity"/>
    <property type="evidence" value="ECO:0007669"/>
    <property type="project" value="UniProtKB-KW"/>
</dbReference>
<keyword evidence="2" id="KW-0732">Signal</keyword>
<evidence type="ECO:0000256" key="2">
    <source>
        <dbReference type="SAM" id="SignalP"/>
    </source>
</evidence>
<feature type="chain" id="PRO_5039316886" evidence="2">
    <location>
        <begin position="33"/>
        <end position="439"/>
    </location>
</feature>
<feature type="compositionally biased region" description="Pro residues" evidence="1">
    <location>
        <begin position="301"/>
        <end position="323"/>
    </location>
</feature>
<name>A0A1H5JU05_9MICC</name>
<accession>A0A1H5JU05</accession>
<keyword evidence="3" id="KW-0378">Hydrolase</keyword>